<accession>A0A8T1TL53</accession>
<feature type="region of interest" description="Disordered" evidence="1">
    <location>
        <begin position="73"/>
        <end position="95"/>
    </location>
</feature>
<feature type="compositionally biased region" description="Polar residues" evidence="1">
    <location>
        <begin position="81"/>
        <end position="95"/>
    </location>
</feature>
<name>A0A8T1TL53_9STRA</name>
<dbReference type="EMBL" id="JAENGZ010002387">
    <property type="protein sequence ID" value="KAG6943861.1"/>
    <property type="molecule type" value="Genomic_DNA"/>
</dbReference>
<sequence length="267" mass="29340">MGRELVQVAEQRVEETAMDEATRDVDMESMANSSYVGSSPPSQTPPIGATPGSDVPFSLASISSDLLSYELAQRSQDDSNGDSLAGSSPTEQDQGFSYEMTVGSTSNQNFGSRGFREKRCSAYAHHYALMVANLKGDCSLRIVDPMTELGRLYPECPLPTTTAMAMAGLSSHLLQECARTVDARVPSTHWTNPHFLRAPVQYFWQPILAIDVTVHGDGHTQLCSYHDYDLESRGDGEQRTHQTGSYTALTDDETSQYLQRSTGIMFF</sequence>
<evidence type="ECO:0000313" key="3">
    <source>
        <dbReference type="Proteomes" id="UP000688947"/>
    </source>
</evidence>
<evidence type="ECO:0000313" key="2">
    <source>
        <dbReference type="EMBL" id="KAG6943861.1"/>
    </source>
</evidence>
<comment type="caution">
    <text evidence="2">The sequence shown here is derived from an EMBL/GenBank/DDBJ whole genome shotgun (WGS) entry which is preliminary data.</text>
</comment>
<dbReference type="OrthoDB" id="127577at2759"/>
<feature type="region of interest" description="Disordered" evidence="1">
    <location>
        <begin position="1"/>
        <end position="53"/>
    </location>
</feature>
<organism evidence="2 3">
    <name type="scientific">Phytophthora cactorum</name>
    <dbReference type="NCBI Taxonomy" id="29920"/>
    <lineage>
        <taxon>Eukaryota</taxon>
        <taxon>Sar</taxon>
        <taxon>Stramenopiles</taxon>
        <taxon>Oomycota</taxon>
        <taxon>Peronosporomycetes</taxon>
        <taxon>Peronosporales</taxon>
        <taxon>Peronosporaceae</taxon>
        <taxon>Phytophthora</taxon>
    </lineage>
</organism>
<protein>
    <submittedName>
        <fullName evidence="2">Uncharacterized protein</fullName>
    </submittedName>
</protein>
<reference evidence="2" key="1">
    <citation type="submission" date="2021-01" db="EMBL/GenBank/DDBJ databases">
        <title>Phytophthora aleatoria, a newly-described species from Pinus radiata is distinct from Phytophthora cactorum isolates based on comparative genomics.</title>
        <authorList>
            <person name="Mcdougal R."/>
            <person name="Panda P."/>
            <person name="Williams N."/>
            <person name="Studholme D.J."/>
        </authorList>
    </citation>
    <scope>NUCLEOTIDE SEQUENCE</scope>
    <source>
        <strain evidence="2">NZFS 3830</strain>
    </source>
</reference>
<dbReference type="VEuPathDB" id="FungiDB:PC110_g21597"/>
<evidence type="ECO:0000256" key="1">
    <source>
        <dbReference type="SAM" id="MobiDB-lite"/>
    </source>
</evidence>
<dbReference type="AlphaFoldDB" id="A0A8T1TL53"/>
<feature type="compositionally biased region" description="Basic and acidic residues" evidence="1">
    <location>
        <begin position="11"/>
        <end position="26"/>
    </location>
</feature>
<gene>
    <name evidence="2" type="ORF">JG687_00018195</name>
</gene>
<dbReference type="VEuPathDB" id="FungiDB:PC110_g2122"/>
<dbReference type="Proteomes" id="UP000688947">
    <property type="component" value="Unassembled WGS sequence"/>
</dbReference>
<feature type="compositionally biased region" description="Polar residues" evidence="1">
    <location>
        <begin position="30"/>
        <end position="41"/>
    </location>
</feature>
<proteinExistence type="predicted"/>